<comment type="caution">
    <text evidence="1">The sequence shown here is derived from an EMBL/GenBank/DDBJ whole genome shotgun (WGS) entry which is preliminary data.</text>
</comment>
<protein>
    <submittedName>
        <fullName evidence="1">Uncharacterized protein</fullName>
    </submittedName>
</protein>
<sequence length="38" mass="4187">MNKASADMRNSCEMVDCHQARRISPGVSSGPVLLIWLI</sequence>
<accession>A0A0L8IS26</accession>
<dbReference type="EMBL" id="LJPM01000424">
    <property type="protein sequence ID" value="KPW15545.1"/>
    <property type="molecule type" value="Genomic_DNA"/>
</dbReference>
<dbReference type="AlphaFoldDB" id="A0A0L8IS26"/>
<proteinExistence type="predicted"/>
<dbReference type="Proteomes" id="UP000050297">
    <property type="component" value="Unassembled WGS sequence"/>
</dbReference>
<evidence type="ECO:0000313" key="1">
    <source>
        <dbReference type="EMBL" id="KPW15545.1"/>
    </source>
</evidence>
<evidence type="ECO:0000313" key="2">
    <source>
        <dbReference type="Proteomes" id="UP000050297"/>
    </source>
</evidence>
<name>A0A0L8IS26_PSESX</name>
<organism evidence="1 2">
    <name type="scientific">Pseudomonas syringae pv. aceris</name>
    <dbReference type="NCBI Taxonomy" id="199198"/>
    <lineage>
        <taxon>Bacteria</taxon>
        <taxon>Pseudomonadati</taxon>
        <taxon>Pseudomonadota</taxon>
        <taxon>Gammaproteobacteria</taxon>
        <taxon>Pseudomonadales</taxon>
        <taxon>Pseudomonadaceae</taxon>
        <taxon>Pseudomonas</taxon>
        <taxon>Pseudomonas syringae</taxon>
    </lineage>
</organism>
<reference evidence="1 2" key="1">
    <citation type="submission" date="2015-09" db="EMBL/GenBank/DDBJ databases">
        <title>Genome announcement of multiple Pseudomonas syringae strains.</title>
        <authorList>
            <person name="Thakur S."/>
            <person name="Wang P.W."/>
            <person name="Gong Y."/>
            <person name="Weir B.S."/>
            <person name="Guttman D.S."/>
        </authorList>
    </citation>
    <scope>NUCLEOTIDE SEQUENCE [LARGE SCALE GENOMIC DNA]</scope>
    <source>
        <strain evidence="1 2">ICMP2802</strain>
    </source>
</reference>
<gene>
    <name evidence="1" type="ORF">ALO91_101733</name>
</gene>